<proteinExistence type="predicted"/>
<name>A0A4Y2L563_ARAVE</name>
<evidence type="ECO:0000313" key="1">
    <source>
        <dbReference type="EMBL" id="GBN08766.1"/>
    </source>
</evidence>
<gene>
    <name evidence="1" type="ORF">AVEN_141855_1</name>
</gene>
<protein>
    <submittedName>
        <fullName evidence="1">Uncharacterized protein</fullName>
    </submittedName>
</protein>
<evidence type="ECO:0000313" key="2">
    <source>
        <dbReference type="Proteomes" id="UP000499080"/>
    </source>
</evidence>
<sequence length="84" mass="9782">MAGYGRLRSQSVDNSFADIKLVDEAPGKGLDLMNRRQPWRLHYRYSTAIAHRRRADREKPRSSLPIAHLPHDWSVRFQKVVSPD</sequence>
<keyword evidence="2" id="KW-1185">Reference proteome</keyword>
<accession>A0A4Y2L563</accession>
<comment type="caution">
    <text evidence="1">The sequence shown here is derived from an EMBL/GenBank/DDBJ whole genome shotgun (WGS) entry which is preliminary data.</text>
</comment>
<dbReference type="AlphaFoldDB" id="A0A4Y2L563"/>
<dbReference type="Proteomes" id="UP000499080">
    <property type="component" value="Unassembled WGS sequence"/>
</dbReference>
<dbReference type="EMBL" id="BGPR01005291">
    <property type="protein sequence ID" value="GBN08766.1"/>
    <property type="molecule type" value="Genomic_DNA"/>
</dbReference>
<reference evidence="1 2" key="1">
    <citation type="journal article" date="2019" name="Sci. Rep.">
        <title>Orb-weaving spider Araneus ventricosus genome elucidates the spidroin gene catalogue.</title>
        <authorList>
            <person name="Kono N."/>
            <person name="Nakamura H."/>
            <person name="Ohtoshi R."/>
            <person name="Moran D.A.P."/>
            <person name="Shinohara A."/>
            <person name="Yoshida Y."/>
            <person name="Fujiwara M."/>
            <person name="Mori M."/>
            <person name="Tomita M."/>
            <person name="Arakawa K."/>
        </authorList>
    </citation>
    <scope>NUCLEOTIDE SEQUENCE [LARGE SCALE GENOMIC DNA]</scope>
</reference>
<organism evidence="1 2">
    <name type="scientific">Araneus ventricosus</name>
    <name type="common">Orbweaver spider</name>
    <name type="synonym">Epeira ventricosa</name>
    <dbReference type="NCBI Taxonomy" id="182803"/>
    <lineage>
        <taxon>Eukaryota</taxon>
        <taxon>Metazoa</taxon>
        <taxon>Ecdysozoa</taxon>
        <taxon>Arthropoda</taxon>
        <taxon>Chelicerata</taxon>
        <taxon>Arachnida</taxon>
        <taxon>Araneae</taxon>
        <taxon>Araneomorphae</taxon>
        <taxon>Entelegynae</taxon>
        <taxon>Araneoidea</taxon>
        <taxon>Araneidae</taxon>
        <taxon>Araneus</taxon>
    </lineage>
</organism>